<dbReference type="OrthoDB" id="9786495at2"/>
<dbReference type="SUPFAM" id="SSF161098">
    <property type="entry name" value="MetI-like"/>
    <property type="match status" value="1"/>
</dbReference>
<dbReference type="CDD" id="cd06261">
    <property type="entry name" value="TM_PBP2"/>
    <property type="match status" value="1"/>
</dbReference>
<proteinExistence type="inferred from homology"/>
<dbReference type="InterPro" id="IPR000515">
    <property type="entry name" value="MetI-like"/>
</dbReference>
<feature type="transmembrane region" description="Helical" evidence="7">
    <location>
        <begin position="168"/>
        <end position="187"/>
    </location>
</feature>
<feature type="transmembrane region" description="Helical" evidence="7">
    <location>
        <begin position="214"/>
        <end position="234"/>
    </location>
</feature>
<evidence type="ECO:0000256" key="4">
    <source>
        <dbReference type="ARBA" id="ARBA00022692"/>
    </source>
</evidence>
<keyword evidence="6 7" id="KW-0472">Membrane</keyword>
<reference evidence="9 10" key="1">
    <citation type="submission" date="2019-05" db="EMBL/GenBank/DDBJ databases">
        <authorList>
            <person name="Pankratov T."/>
            <person name="Grouzdev D."/>
        </authorList>
    </citation>
    <scope>NUCLEOTIDE SEQUENCE [LARGE SCALE GENOMIC DNA]</scope>
    <source>
        <strain evidence="9 10">KEBCLARHB70R</strain>
    </source>
</reference>
<keyword evidence="2 7" id="KW-0813">Transport</keyword>
<sequence>MTRLLAAPIVLLGLWSAAALLDAGTAGLVPAPWVVLAQIVRDGWAFYGPNIWPTLGEAARGFLWGNGLAILLALVVLLLPALQRVVLQLAAVSYCIPVIAIGPLLTLVFSGRTPMVALSALSVFFTTLVGLLLGVRATDRTSLELVRACGGGRWQCFRRVQLPSCLPALFAALGIAAPASLLGAILGEWLGSVQSGLGVAMVVSMQQMAAPRSWGIALVSGAIASLAYGLVAQIGRWLTPWRREGSA</sequence>
<dbReference type="AlphaFoldDB" id="A0A5R9J6K4"/>
<feature type="transmembrane region" description="Helical" evidence="7">
    <location>
        <begin position="61"/>
        <end position="82"/>
    </location>
</feature>
<dbReference type="GO" id="GO:0055085">
    <property type="term" value="P:transmembrane transport"/>
    <property type="evidence" value="ECO:0007669"/>
    <property type="project" value="InterPro"/>
</dbReference>
<evidence type="ECO:0000256" key="7">
    <source>
        <dbReference type="RuleBase" id="RU363032"/>
    </source>
</evidence>
<evidence type="ECO:0000256" key="3">
    <source>
        <dbReference type="ARBA" id="ARBA00022475"/>
    </source>
</evidence>
<dbReference type="Proteomes" id="UP000305654">
    <property type="component" value="Unassembled WGS sequence"/>
</dbReference>
<protein>
    <submittedName>
        <fullName evidence="9">ABC transporter permease subunit</fullName>
    </submittedName>
</protein>
<keyword evidence="5 7" id="KW-1133">Transmembrane helix</keyword>
<feature type="transmembrane region" description="Helical" evidence="7">
    <location>
        <begin position="115"/>
        <end position="135"/>
    </location>
</feature>
<dbReference type="RefSeq" id="WP_138326061.1">
    <property type="nucleotide sequence ID" value="NZ_VCDI01000003.1"/>
</dbReference>
<dbReference type="InterPro" id="IPR035906">
    <property type="entry name" value="MetI-like_sf"/>
</dbReference>
<evidence type="ECO:0000256" key="2">
    <source>
        <dbReference type="ARBA" id="ARBA00022448"/>
    </source>
</evidence>
<dbReference type="GO" id="GO:0005886">
    <property type="term" value="C:plasma membrane"/>
    <property type="evidence" value="ECO:0007669"/>
    <property type="project" value="UniProtKB-SubCell"/>
</dbReference>
<feature type="domain" description="ABC transmembrane type-1" evidence="8">
    <location>
        <begin position="51"/>
        <end position="235"/>
    </location>
</feature>
<dbReference type="PROSITE" id="PS50928">
    <property type="entry name" value="ABC_TM1"/>
    <property type="match status" value="1"/>
</dbReference>
<dbReference type="PANTHER" id="PTHR30151">
    <property type="entry name" value="ALKANE SULFONATE ABC TRANSPORTER-RELATED, MEMBRANE SUBUNIT"/>
    <property type="match status" value="1"/>
</dbReference>
<evidence type="ECO:0000313" key="9">
    <source>
        <dbReference type="EMBL" id="TLU72599.1"/>
    </source>
</evidence>
<keyword evidence="3" id="KW-1003">Cell membrane</keyword>
<evidence type="ECO:0000256" key="6">
    <source>
        <dbReference type="ARBA" id="ARBA00023136"/>
    </source>
</evidence>
<comment type="similarity">
    <text evidence="7">Belongs to the binding-protein-dependent transport system permease family.</text>
</comment>
<organism evidence="9 10">
    <name type="scientific">Lichenicoccus roseus</name>
    <dbReference type="NCBI Taxonomy" id="2683649"/>
    <lineage>
        <taxon>Bacteria</taxon>
        <taxon>Pseudomonadati</taxon>
        <taxon>Pseudomonadota</taxon>
        <taxon>Alphaproteobacteria</taxon>
        <taxon>Acetobacterales</taxon>
        <taxon>Acetobacteraceae</taxon>
        <taxon>Lichenicoccus</taxon>
    </lineage>
</organism>
<gene>
    <name evidence="9" type="ORF">FE263_11150</name>
</gene>
<dbReference type="EMBL" id="VCDI01000003">
    <property type="protein sequence ID" value="TLU72599.1"/>
    <property type="molecule type" value="Genomic_DNA"/>
</dbReference>
<evidence type="ECO:0000259" key="8">
    <source>
        <dbReference type="PROSITE" id="PS50928"/>
    </source>
</evidence>
<comment type="caution">
    <text evidence="9">The sequence shown here is derived from an EMBL/GenBank/DDBJ whole genome shotgun (WGS) entry which is preliminary data.</text>
</comment>
<feature type="transmembrane region" description="Helical" evidence="7">
    <location>
        <begin position="89"/>
        <end position="109"/>
    </location>
</feature>
<dbReference type="Gene3D" id="1.10.3720.10">
    <property type="entry name" value="MetI-like"/>
    <property type="match status" value="1"/>
</dbReference>
<dbReference type="Pfam" id="PF00528">
    <property type="entry name" value="BPD_transp_1"/>
    <property type="match status" value="1"/>
</dbReference>
<comment type="subcellular location">
    <subcellularLocation>
        <location evidence="1 7">Cell membrane</location>
        <topology evidence="1 7">Multi-pass membrane protein</topology>
    </subcellularLocation>
</comment>
<evidence type="ECO:0000256" key="1">
    <source>
        <dbReference type="ARBA" id="ARBA00004651"/>
    </source>
</evidence>
<name>A0A5R9J6K4_9PROT</name>
<keyword evidence="4 7" id="KW-0812">Transmembrane</keyword>
<evidence type="ECO:0000256" key="5">
    <source>
        <dbReference type="ARBA" id="ARBA00022989"/>
    </source>
</evidence>
<evidence type="ECO:0000313" key="10">
    <source>
        <dbReference type="Proteomes" id="UP000305654"/>
    </source>
</evidence>
<accession>A0A5R9J6K4</accession>
<keyword evidence="10" id="KW-1185">Reference proteome</keyword>
<dbReference type="PANTHER" id="PTHR30151:SF20">
    <property type="entry name" value="ABC TRANSPORTER PERMEASE PROTEIN HI_0355-RELATED"/>
    <property type="match status" value="1"/>
</dbReference>